<feature type="region of interest" description="Disordered" evidence="1">
    <location>
        <begin position="1"/>
        <end position="62"/>
    </location>
</feature>
<dbReference type="Proteomes" id="UP001600888">
    <property type="component" value="Unassembled WGS sequence"/>
</dbReference>
<evidence type="ECO:0000313" key="3">
    <source>
        <dbReference type="Proteomes" id="UP001600888"/>
    </source>
</evidence>
<reference evidence="2 3" key="1">
    <citation type="submission" date="2024-03" db="EMBL/GenBank/DDBJ databases">
        <title>A high-quality draft genome sequence of Diaporthe vaccinii, a causative agent of upright dieback and viscid rot disease in cranberry plants.</title>
        <authorList>
            <person name="Sarrasin M."/>
            <person name="Lang B.F."/>
            <person name="Burger G."/>
        </authorList>
    </citation>
    <scope>NUCLEOTIDE SEQUENCE [LARGE SCALE GENOMIC DNA]</scope>
    <source>
        <strain evidence="2 3">IS7</strain>
    </source>
</reference>
<comment type="caution">
    <text evidence="2">The sequence shown here is derived from an EMBL/GenBank/DDBJ whole genome shotgun (WGS) entry which is preliminary data.</text>
</comment>
<proteinExistence type="predicted"/>
<evidence type="ECO:0000256" key="1">
    <source>
        <dbReference type="SAM" id="MobiDB-lite"/>
    </source>
</evidence>
<gene>
    <name evidence="2" type="ORF">FJTKL_05129</name>
</gene>
<feature type="compositionally biased region" description="Low complexity" evidence="1">
    <location>
        <begin position="36"/>
        <end position="45"/>
    </location>
</feature>
<dbReference type="EMBL" id="JBAWTH010000001">
    <property type="protein sequence ID" value="KAL2293138.1"/>
    <property type="molecule type" value="Genomic_DNA"/>
</dbReference>
<feature type="region of interest" description="Disordered" evidence="1">
    <location>
        <begin position="69"/>
        <end position="88"/>
    </location>
</feature>
<feature type="compositionally biased region" description="Polar residues" evidence="1">
    <location>
        <begin position="1"/>
        <end position="12"/>
    </location>
</feature>
<sequence>MGSNLLGHTSRAQPAHQGGQSLARPPSSNKHPLRFPPHSASLLPLLLPPPATSNLYPTTPNPTYLTWPLSPSHIHQTHHTYEPSPTPNKRLFKVTDSIIIKKPEITNTRTQPGSDCTVSKKNHRLIFTLCR</sequence>
<organism evidence="2 3">
    <name type="scientific">Diaporthe vaccinii</name>
    <dbReference type="NCBI Taxonomy" id="105482"/>
    <lineage>
        <taxon>Eukaryota</taxon>
        <taxon>Fungi</taxon>
        <taxon>Dikarya</taxon>
        <taxon>Ascomycota</taxon>
        <taxon>Pezizomycotina</taxon>
        <taxon>Sordariomycetes</taxon>
        <taxon>Sordariomycetidae</taxon>
        <taxon>Diaporthales</taxon>
        <taxon>Diaporthaceae</taxon>
        <taxon>Diaporthe</taxon>
        <taxon>Diaporthe eres species complex</taxon>
    </lineage>
</organism>
<accession>A0ABR4FEL1</accession>
<evidence type="ECO:0000313" key="2">
    <source>
        <dbReference type="EMBL" id="KAL2293138.1"/>
    </source>
</evidence>
<name>A0ABR4FEL1_9PEZI</name>
<keyword evidence="3" id="KW-1185">Reference proteome</keyword>
<protein>
    <submittedName>
        <fullName evidence="2">Uncharacterized protein</fullName>
    </submittedName>
</protein>